<dbReference type="EMBL" id="JBHRVV010000001">
    <property type="protein sequence ID" value="MFC3456938.1"/>
    <property type="molecule type" value="Genomic_DNA"/>
</dbReference>
<evidence type="ECO:0000256" key="1">
    <source>
        <dbReference type="SAM" id="SignalP"/>
    </source>
</evidence>
<gene>
    <name evidence="2" type="ORF">ACFOPH_01545</name>
</gene>
<protein>
    <submittedName>
        <fullName evidence="2">Uncharacterized protein</fullName>
    </submittedName>
</protein>
<comment type="caution">
    <text evidence="2">The sequence shown here is derived from an EMBL/GenBank/DDBJ whole genome shotgun (WGS) entry which is preliminary data.</text>
</comment>
<reference evidence="3" key="1">
    <citation type="journal article" date="2019" name="Int. J. Syst. Evol. Microbiol.">
        <title>The Global Catalogue of Microorganisms (GCM) 10K type strain sequencing project: providing services to taxonomists for standard genome sequencing and annotation.</title>
        <authorList>
            <consortium name="The Broad Institute Genomics Platform"/>
            <consortium name="The Broad Institute Genome Sequencing Center for Infectious Disease"/>
            <person name="Wu L."/>
            <person name="Ma J."/>
        </authorList>
    </citation>
    <scope>NUCLEOTIDE SEQUENCE [LARGE SCALE GENOMIC DNA]</scope>
    <source>
        <strain evidence="3">CCM 7480</strain>
    </source>
</reference>
<name>A0ABV7PCS2_9BURK</name>
<dbReference type="RefSeq" id="WP_379733028.1">
    <property type="nucleotide sequence ID" value="NZ_JBHRVV010000001.1"/>
</dbReference>
<accession>A0ABV7PCS2</accession>
<feature type="signal peptide" evidence="1">
    <location>
        <begin position="1"/>
        <end position="16"/>
    </location>
</feature>
<evidence type="ECO:0000313" key="2">
    <source>
        <dbReference type="EMBL" id="MFC3456938.1"/>
    </source>
</evidence>
<keyword evidence="3" id="KW-1185">Reference proteome</keyword>
<feature type="chain" id="PRO_5047538874" evidence="1">
    <location>
        <begin position="17"/>
        <end position="114"/>
    </location>
</feature>
<proteinExistence type="predicted"/>
<dbReference type="Proteomes" id="UP001595665">
    <property type="component" value="Unassembled WGS sequence"/>
</dbReference>
<evidence type="ECO:0000313" key="3">
    <source>
        <dbReference type="Proteomes" id="UP001595665"/>
    </source>
</evidence>
<keyword evidence="1" id="KW-0732">Signal</keyword>
<organism evidence="2 3">
    <name type="scientific">Massilia haematophila</name>
    <dbReference type="NCBI Taxonomy" id="457923"/>
    <lineage>
        <taxon>Bacteria</taxon>
        <taxon>Pseudomonadati</taxon>
        <taxon>Pseudomonadota</taxon>
        <taxon>Betaproteobacteria</taxon>
        <taxon>Burkholderiales</taxon>
        <taxon>Oxalobacteraceae</taxon>
        <taxon>Telluria group</taxon>
        <taxon>Massilia</taxon>
    </lineage>
</organism>
<sequence length="114" mass="12949">MRALLCLAFASSTAFAAAPMDLGAAMDLKRDVVGQYRLDSGLAVRLQLIDDELYLDLNRRYRKHLLPVEENLLVSRDGNVTVEYFPDGPVERILIRHERLPSRLPLGERSWLGK</sequence>